<sequence length="164" mass="18621">MKQGELVFFCGKMGAGKSTRAVEIARNRNAVLISEDEWLQSLYPNKIKSLEDYIKYSGLLKSQVKKLVQAVLTAGGDVVMDFPANTVSQRAWFRAIFSKVNAPHEMVYLNTPEHVCLERIAKRRENRPERVNTDSVEMFEAVTRFFTAPTTSEGFNITEVVKDK</sequence>
<keyword evidence="2" id="KW-1185">Reference proteome</keyword>
<reference evidence="1" key="1">
    <citation type="journal article" date="2014" name="Int. J. Syst. Evol. Microbiol.">
        <title>Complete genome sequence of Corynebacterium casei LMG S-19264T (=DSM 44701T), isolated from a smear-ripened cheese.</title>
        <authorList>
            <consortium name="US DOE Joint Genome Institute (JGI-PGF)"/>
            <person name="Walter F."/>
            <person name="Albersmeier A."/>
            <person name="Kalinowski J."/>
            <person name="Ruckert C."/>
        </authorList>
    </citation>
    <scope>NUCLEOTIDE SEQUENCE</scope>
    <source>
        <strain evidence="1">KCTC 12711</strain>
    </source>
</reference>
<protein>
    <submittedName>
        <fullName evidence="1">Cell division protein ZipA</fullName>
    </submittedName>
</protein>
<name>A0A918VHC2_9GAMM</name>
<dbReference type="PIRSF" id="PIRSF037081">
    <property type="entry name" value="P-loop_All4644_prd"/>
    <property type="match status" value="1"/>
</dbReference>
<reference evidence="1" key="2">
    <citation type="submission" date="2020-09" db="EMBL/GenBank/DDBJ databases">
        <authorList>
            <person name="Sun Q."/>
            <person name="Kim S."/>
        </authorList>
    </citation>
    <scope>NUCLEOTIDE SEQUENCE</scope>
    <source>
        <strain evidence="1">KCTC 12711</strain>
    </source>
</reference>
<dbReference type="AlphaFoldDB" id="A0A918VHC2"/>
<dbReference type="RefSeq" id="WP_189398074.1">
    <property type="nucleotide sequence ID" value="NZ_BMXA01000001.1"/>
</dbReference>
<accession>A0A918VHC2</accession>
<evidence type="ECO:0000313" key="1">
    <source>
        <dbReference type="EMBL" id="GGZ96761.1"/>
    </source>
</evidence>
<organism evidence="1 2">
    <name type="scientific">Arenicella chitinivorans</name>
    <dbReference type="NCBI Taxonomy" id="1329800"/>
    <lineage>
        <taxon>Bacteria</taxon>
        <taxon>Pseudomonadati</taxon>
        <taxon>Pseudomonadota</taxon>
        <taxon>Gammaproteobacteria</taxon>
        <taxon>Arenicellales</taxon>
        <taxon>Arenicellaceae</taxon>
        <taxon>Arenicella</taxon>
    </lineage>
</organism>
<proteinExistence type="predicted"/>
<gene>
    <name evidence="1" type="ORF">GCM10008090_01250</name>
</gene>
<dbReference type="SUPFAM" id="SSF52540">
    <property type="entry name" value="P-loop containing nucleoside triphosphate hydrolases"/>
    <property type="match status" value="1"/>
</dbReference>
<dbReference type="InterPro" id="IPR017101">
    <property type="entry name" value="P-loop_ATP/GTP-bd_All4644_prd"/>
</dbReference>
<dbReference type="Proteomes" id="UP000614811">
    <property type="component" value="Unassembled WGS sequence"/>
</dbReference>
<dbReference type="Gene3D" id="3.40.50.300">
    <property type="entry name" value="P-loop containing nucleotide triphosphate hydrolases"/>
    <property type="match status" value="1"/>
</dbReference>
<evidence type="ECO:0000313" key="2">
    <source>
        <dbReference type="Proteomes" id="UP000614811"/>
    </source>
</evidence>
<keyword evidence="1" id="KW-0132">Cell division</keyword>
<dbReference type="Pfam" id="PF13671">
    <property type="entry name" value="AAA_33"/>
    <property type="match status" value="1"/>
</dbReference>
<keyword evidence="1" id="KW-0131">Cell cycle</keyword>
<dbReference type="EMBL" id="BMXA01000001">
    <property type="protein sequence ID" value="GGZ96761.1"/>
    <property type="molecule type" value="Genomic_DNA"/>
</dbReference>
<dbReference type="GO" id="GO:0051301">
    <property type="term" value="P:cell division"/>
    <property type="evidence" value="ECO:0007669"/>
    <property type="project" value="UniProtKB-KW"/>
</dbReference>
<comment type="caution">
    <text evidence="1">The sequence shown here is derived from an EMBL/GenBank/DDBJ whole genome shotgun (WGS) entry which is preliminary data.</text>
</comment>
<dbReference type="InterPro" id="IPR027417">
    <property type="entry name" value="P-loop_NTPase"/>
</dbReference>